<accession>A0A2N8HE50</accession>
<dbReference type="AlphaFoldDB" id="A0A2N8HE50"/>
<sequence>MKFDHYTSYSEVITNHAGKVLASLWGALENYRHGMVLIGGLVPRFICSGNMNTTLLRPVTLDVDLGISVAVDGDMSPIDWKLRALGYREDQKKGGRFMADIDGIRIPIDFITEHVRPTSSIEIAGIRASNLLGVKRAIESSRKIMFEVPDEEGEAIQVPLRVCEAGAFLMLKLRAFLHRRQPKDAYDLYYVMRYYDGKHQDGWNIFQQFAFEKKSGNTATQDALQCLETCFGREEDEGPSKAADFVRTYVSSEMALEIRQTLVTAAEALSRC</sequence>
<dbReference type="Proteomes" id="UP000236000">
    <property type="component" value="Unassembled WGS sequence"/>
</dbReference>
<dbReference type="RefSeq" id="WP_102713653.1">
    <property type="nucleotide sequence ID" value="NZ_PJKA01000010.1"/>
</dbReference>
<protein>
    <recommendedName>
        <fullName evidence="3">Nucleotidyl transferase AbiEii/AbiGii toxin family protein</fullName>
    </recommendedName>
</protein>
<evidence type="ECO:0008006" key="3">
    <source>
        <dbReference type="Google" id="ProtNLM"/>
    </source>
</evidence>
<proteinExistence type="predicted"/>
<comment type="caution">
    <text evidence="1">The sequence shown here is derived from an EMBL/GenBank/DDBJ whole genome shotgun (WGS) entry which is preliminary data.</text>
</comment>
<reference evidence="1 2" key="1">
    <citation type="journal article" date="2017" name="BMC Genomics">
        <title>Genome sequencing of 39 Akkermansia muciniphila isolates reveals its population structure, genomic and functional diverisity, and global distribution in mammalian gut microbiotas.</title>
        <authorList>
            <person name="Guo X."/>
            <person name="Li S."/>
            <person name="Zhang J."/>
            <person name="Wu F."/>
            <person name="Li X."/>
            <person name="Wu D."/>
            <person name="Zhang M."/>
            <person name="Ou Z."/>
            <person name="Jie Z."/>
            <person name="Yan Q."/>
            <person name="Li P."/>
            <person name="Yi J."/>
            <person name="Peng Y."/>
        </authorList>
    </citation>
    <scope>NUCLEOTIDE SEQUENCE [LARGE SCALE GENOMIC DNA]</scope>
    <source>
        <strain evidence="1 2">GP24</strain>
    </source>
</reference>
<organism evidence="1 2">
    <name type="scientific">Akkermansia muciniphila</name>
    <dbReference type="NCBI Taxonomy" id="239935"/>
    <lineage>
        <taxon>Bacteria</taxon>
        <taxon>Pseudomonadati</taxon>
        <taxon>Verrucomicrobiota</taxon>
        <taxon>Verrucomicrobiia</taxon>
        <taxon>Verrucomicrobiales</taxon>
        <taxon>Akkermansiaceae</taxon>
        <taxon>Akkermansia</taxon>
    </lineage>
</organism>
<dbReference type="EMBL" id="PJKA01000010">
    <property type="protein sequence ID" value="PNC18230.1"/>
    <property type="molecule type" value="Genomic_DNA"/>
</dbReference>
<evidence type="ECO:0000313" key="1">
    <source>
        <dbReference type="EMBL" id="PNC18230.1"/>
    </source>
</evidence>
<dbReference type="OrthoDB" id="6932697at2"/>
<name>A0A2N8HE50_9BACT</name>
<gene>
    <name evidence="1" type="ORF">CXU22_06255</name>
</gene>
<evidence type="ECO:0000313" key="2">
    <source>
        <dbReference type="Proteomes" id="UP000236000"/>
    </source>
</evidence>